<keyword evidence="3" id="KW-1185">Reference proteome</keyword>
<dbReference type="Proteomes" id="UP001500742">
    <property type="component" value="Unassembled WGS sequence"/>
</dbReference>
<evidence type="ECO:0000313" key="3">
    <source>
        <dbReference type="Proteomes" id="UP001500742"/>
    </source>
</evidence>
<gene>
    <name evidence="2" type="ORF">GCM10022210_05910</name>
</gene>
<evidence type="ECO:0000313" key="2">
    <source>
        <dbReference type="EMBL" id="GAA3960919.1"/>
    </source>
</evidence>
<evidence type="ECO:0000259" key="1">
    <source>
        <dbReference type="Pfam" id="PF12867"/>
    </source>
</evidence>
<name>A0ABP7P7B8_9SPHI</name>
<dbReference type="EMBL" id="BAAAZC010000005">
    <property type="protein sequence ID" value="GAA3960919.1"/>
    <property type="molecule type" value="Genomic_DNA"/>
</dbReference>
<protein>
    <recommendedName>
        <fullName evidence="1">DinB-like domain-containing protein</fullName>
    </recommendedName>
</protein>
<accession>A0ABP7P7B8</accession>
<dbReference type="InterPro" id="IPR024775">
    <property type="entry name" value="DinB-like"/>
</dbReference>
<proteinExistence type="predicted"/>
<dbReference type="SUPFAM" id="SSF109854">
    <property type="entry name" value="DinB/YfiT-like putative metalloenzymes"/>
    <property type="match status" value="1"/>
</dbReference>
<dbReference type="Pfam" id="PF12867">
    <property type="entry name" value="DinB_2"/>
    <property type="match status" value="1"/>
</dbReference>
<sequence>MKDQQSNLPQPLAIELQSTAKDLIAAIEAISNDDFNSAPFEGKWSAGENAEHVRLSVEGAPSLLKGPAAKTNRAPDEHVNAIKTLFLDFNAKYPSAPGLIPAAKQYDKQTLIKALTAAFDEVAQVLTQLDLTDTCTAAEFNGIGKLSRLEWISVAVYHTQRHTYQLELIESKLKEKAAN</sequence>
<dbReference type="RefSeq" id="WP_259094778.1">
    <property type="nucleotide sequence ID" value="NZ_BAAAZC010000005.1"/>
</dbReference>
<comment type="caution">
    <text evidence="2">The sequence shown here is derived from an EMBL/GenBank/DDBJ whole genome shotgun (WGS) entry which is preliminary data.</text>
</comment>
<dbReference type="InterPro" id="IPR034660">
    <property type="entry name" value="DinB/YfiT-like"/>
</dbReference>
<dbReference type="Gene3D" id="1.20.120.450">
    <property type="entry name" value="dinb family like domain"/>
    <property type="match status" value="1"/>
</dbReference>
<organism evidence="2 3">
    <name type="scientific">Mucilaginibacter dorajii</name>
    <dbReference type="NCBI Taxonomy" id="692994"/>
    <lineage>
        <taxon>Bacteria</taxon>
        <taxon>Pseudomonadati</taxon>
        <taxon>Bacteroidota</taxon>
        <taxon>Sphingobacteriia</taxon>
        <taxon>Sphingobacteriales</taxon>
        <taxon>Sphingobacteriaceae</taxon>
        <taxon>Mucilaginibacter</taxon>
    </lineage>
</organism>
<feature type="domain" description="DinB-like" evidence="1">
    <location>
        <begin position="16"/>
        <end position="165"/>
    </location>
</feature>
<reference evidence="3" key="1">
    <citation type="journal article" date="2019" name="Int. J. Syst. Evol. Microbiol.">
        <title>The Global Catalogue of Microorganisms (GCM) 10K type strain sequencing project: providing services to taxonomists for standard genome sequencing and annotation.</title>
        <authorList>
            <consortium name="The Broad Institute Genomics Platform"/>
            <consortium name="The Broad Institute Genome Sequencing Center for Infectious Disease"/>
            <person name="Wu L."/>
            <person name="Ma J."/>
        </authorList>
    </citation>
    <scope>NUCLEOTIDE SEQUENCE [LARGE SCALE GENOMIC DNA]</scope>
    <source>
        <strain evidence="3">JCM 16601</strain>
    </source>
</reference>